<feature type="transmembrane region" description="Helical" evidence="5">
    <location>
        <begin position="20"/>
        <end position="41"/>
    </location>
</feature>
<dbReference type="Gene3D" id="1.10.8.60">
    <property type="match status" value="2"/>
</dbReference>
<gene>
    <name evidence="8" type="ORF">COT02_06330</name>
</gene>
<name>A0A2M6YS99_9BACT</name>
<dbReference type="SUPFAM" id="SSF52540">
    <property type="entry name" value="P-loop containing nucleoside triphosphate hydrolases"/>
    <property type="match status" value="2"/>
</dbReference>
<keyword evidence="5" id="KW-1133">Transmembrane helix</keyword>
<reference evidence="9" key="1">
    <citation type="submission" date="2017-09" db="EMBL/GenBank/DDBJ databases">
        <title>Depth-based differentiation of microbial function through sediment-hosted aquifers and enrichment of novel symbionts in the deep terrestrial subsurface.</title>
        <authorList>
            <person name="Probst A.J."/>
            <person name="Ladd B."/>
            <person name="Jarett J.K."/>
            <person name="Geller-Mcgrath D.E."/>
            <person name="Sieber C.M.K."/>
            <person name="Emerson J.B."/>
            <person name="Anantharaman K."/>
            <person name="Thomas B.C."/>
            <person name="Malmstrom R."/>
            <person name="Stieglmeier M."/>
            <person name="Klingl A."/>
            <person name="Woyke T."/>
            <person name="Ryan C.M."/>
            <person name="Banfield J.F."/>
        </authorList>
    </citation>
    <scope>NUCLEOTIDE SEQUENCE [LARGE SCALE GENOMIC DNA]</scope>
</reference>
<dbReference type="PROSITE" id="PS00675">
    <property type="entry name" value="SIGMA54_INTERACT_1"/>
    <property type="match status" value="1"/>
</dbReference>
<keyword evidence="5" id="KW-0472">Membrane</keyword>
<dbReference type="CDD" id="cd00009">
    <property type="entry name" value="AAA"/>
    <property type="match status" value="1"/>
</dbReference>
<dbReference type="EMBL" id="PEWY01000180">
    <property type="protein sequence ID" value="PIU36367.1"/>
    <property type="molecule type" value="Genomic_DNA"/>
</dbReference>
<evidence type="ECO:0000313" key="9">
    <source>
        <dbReference type="Proteomes" id="UP000230184"/>
    </source>
</evidence>
<feature type="domain" description="AAA+ ATPase" evidence="6">
    <location>
        <begin position="224"/>
        <end position="365"/>
    </location>
</feature>
<accession>A0A2M6YS99</accession>
<comment type="caution">
    <text evidence="8">The sequence shown here is derived from an EMBL/GenBank/DDBJ whole genome shotgun (WGS) entry which is preliminary data.</text>
</comment>
<dbReference type="GO" id="GO:0016887">
    <property type="term" value="F:ATP hydrolysis activity"/>
    <property type="evidence" value="ECO:0007669"/>
    <property type="project" value="InterPro"/>
</dbReference>
<organism evidence="8 9">
    <name type="scientific">Candidatus Roizmanbacteria bacterium CG07_land_8_20_14_0_80_34_15</name>
    <dbReference type="NCBI Taxonomy" id="1974849"/>
    <lineage>
        <taxon>Bacteria</taxon>
        <taxon>Candidatus Roizmaniibacteriota</taxon>
    </lineage>
</organism>
<dbReference type="Pfam" id="PF17871">
    <property type="entry name" value="AAA_lid_9"/>
    <property type="match status" value="1"/>
</dbReference>
<feature type="domain" description="Clp ATPase C-terminal" evidence="7">
    <location>
        <begin position="650"/>
        <end position="731"/>
    </location>
</feature>
<dbReference type="SMART" id="SM01086">
    <property type="entry name" value="ClpB_D2-small"/>
    <property type="match status" value="1"/>
</dbReference>
<evidence type="ECO:0000256" key="1">
    <source>
        <dbReference type="ARBA" id="ARBA00022737"/>
    </source>
</evidence>
<dbReference type="InterPro" id="IPR027417">
    <property type="entry name" value="P-loop_NTPase"/>
</dbReference>
<dbReference type="Gene3D" id="3.40.50.300">
    <property type="entry name" value="P-loop containing nucleotide triphosphate hydrolases"/>
    <property type="match status" value="2"/>
</dbReference>
<evidence type="ECO:0000256" key="5">
    <source>
        <dbReference type="SAM" id="Phobius"/>
    </source>
</evidence>
<dbReference type="AlphaFoldDB" id="A0A2M6YS99"/>
<sequence length="731" mass="85177">MHKNFWQYYWDSLHDFGEAIINMFVFLPYFFSVSTLLKTLFHPWKNLIVKKTFVGFSISDWANRFAFNLISRSIGLIMRLSIIFFYFIFQTLLMVFLPFIALSFFLFTPIFYFISLTQKTPQEEKDIFKKKFIETHLLNSENLPQVENWSENYYKEHISKTKWWKLSNLFSYPPLARDWAVGFSPILDQYATDLATPTYLHHIKNIVDRNNEIKEIEQTLTKSAENNVIIVGEEGVGKHTIVDAFAKKIYLGKINSQLMYKRILMLNMEKILNEFVDQKQRESFFDDLLNEASQAKNIIIFIDNFDKFISNEGEGVDMTIPFEKYAKTNLIQIIGITTPFYYQQLIFNNEKISRIFERVDVYEVPKDRAENILLDSVFSFENIYDLHIPYESVKEIIEKSEFYLTNIPFPEKAVDLLDTTCSYAKENNIHSITPEIVNIVLTKKTHIPTVITKQMKEKLLNLETLLYSKIIQQDEAVNKLSSALRRSFLLIGKRKKPLASFLFLGPTGVGKTETAKAISQVFFTEQSNSNEFQQISTNFRYLLRFDMSEYQSKYDIPKLIGDINSPGLLTKTIREQSYGVLLLDEIEKADKDMLNIFLTIVDEGYFTDGMGKKVDCKNLIIIATSNAKDENVFSPEFLNRFDGIIRFESLNQESIGILTKKIIERISIDIFKLYKVKIFVSEKTINLVSKKGFDPKYGARNLERTIRDEIEDKVAKIILSDKAKQGDVINL</sequence>
<dbReference type="PANTHER" id="PTHR11638">
    <property type="entry name" value="ATP-DEPENDENT CLP PROTEASE"/>
    <property type="match status" value="1"/>
</dbReference>
<protein>
    <recommendedName>
        <fullName evidence="10">AAA+ ATPase domain-containing protein</fullName>
    </recommendedName>
</protein>
<dbReference type="InterPro" id="IPR003959">
    <property type="entry name" value="ATPase_AAA_core"/>
</dbReference>
<dbReference type="PANTHER" id="PTHR11638:SF18">
    <property type="entry name" value="HEAT SHOCK PROTEIN 104"/>
    <property type="match status" value="1"/>
</dbReference>
<feature type="domain" description="AAA+ ATPase" evidence="6">
    <location>
        <begin position="497"/>
        <end position="651"/>
    </location>
</feature>
<evidence type="ECO:0000256" key="3">
    <source>
        <dbReference type="ARBA" id="ARBA00022840"/>
    </source>
</evidence>
<dbReference type="GO" id="GO:0005737">
    <property type="term" value="C:cytoplasm"/>
    <property type="evidence" value="ECO:0007669"/>
    <property type="project" value="TreeGrafter"/>
</dbReference>
<dbReference type="CDD" id="cd19499">
    <property type="entry name" value="RecA-like_ClpB_Hsp104-like"/>
    <property type="match status" value="1"/>
</dbReference>
<dbReference type="Pfam" id="PF10431">
    <property type="entry name" value="ClpB_D2-small"/>
    <property type="match status" value="1"/>
</dbReference>
<evidence type="ECO:0000259" key="7">
    <source>
        <dbReference type="SMART" id="SM01086"/>
    </source>
</evidence>
<evidence type="ECO:0000256" key="4">
    <source>
        <dbReference type="ARBA" id="ARBA00023186"/>
    </source>
</evidence>
<evidence type="ECO:0000313" key="8">
    <source>
        <dbReference type="EMBL" id="PIU36367.1"/>
    </source>
</evidence>
<keyword evidence="3" id="KW-0067">ATP-binding</keyword>
<dbReference type="SMART" id="SM00382">
    <property type="entry name" value="AAA"/>
    <property type="match status" value="2"/>
</dbReference>
<dbReference type="InterPro" id="IPR003593">
    <property type="entry name" value="AAA+_ATPase"/>
</dbReference>
<dbReference type="Proteomes" id="UP000230184">
    <property type="component" value="Unassembled WGS sequence"/>
</dbReference>
<keyword evidence="4" id="KW-0143">Chaperone</keyword>
<keyword evidence="5" id="KW-0812">Transmembrane</keyword>
<dbReference type="Pfam" id="PF07724">
    <property type="entry name" value="AAA_2"/>
    <property type="match status" value="1"/>
</dbReference>
<dbReference type="Pfam" id="PF00004">
    <property type="entry name" value="AAA"/>
    <property type="match status" value="1"/>
</dbReference>
<evidence type="ECO:0000256" key="2">
    <source>
        <dbReference type="ARBA" id="ARBA00022741"/>
    </source>
</evidence>
<dbReference type="GO" id="GO:0034605">
    <property type="term" value="P:cellular response to heat"/>
    <property type="evidence" value="ECO:0007669"/>
    <property type="project" value="TreeGrafter"/>
</dbReference>
<dbReference type="InterPro" id="IPR041546">
    <property type="entry name" value="ClpA/ClpB_AAA_lid"/>
</dbReference>
<dbReference type="InterPro" id="IPR019489">
    <property type="entry name" value="Clp_ATPase_C"/>
</dbReference>
<dbReference type="InterPro" id="IPR025662">
    <property type="entry name" value="Sigma_54_int_dom_ATP-bd_1"/>
</dbReference>
<keyword evidence="2" id="KW-0547">Nucleotide-binding</keyword>
<dbReference type="GO" id="GO:0005524">
    <property type="term" value="F:ATP binding"/>
    <property type="evidence" value="ECO:0007669"/>
    <property type="project" value="UniProtKB-KW"/>
</dbReference>
<proteinExistence type="predicted"/>
<evidence type="ECO:0008006" key="10">
    <source>
        <dbReference type="Google" id="ProtNLM"/>
    </source>
</evidence>
<keyword evidence="1" id="KW-0677">Repeat</keyword>
<evidence type="ECO:0000259" key="6">
    <source>
        <dbReference type="SMART" id="SM00382"/>
    </source>
</evidence>
<dbReference type="PRINTS" id="PR00300">
    <property type="entry name" value="CLPPROTEASEA"/>
</dbReference>
<dbReference type="InterPro" id="IPR050130">
    <property type="entry name" value="ClpA_ClpB"/>
</dbReference>
<dbReference type="InterPro" id="IPR001270">
    <property type="entry name" value="ClpA/B"/>
</dbReference>